<dbReference type="Proteomes" id="UP000198771">
    <property type="component" value="Unassembled WGS sequence"/>
</dbReference>
<dbReference type="InterPro" id="IPR006190">
    <property type="entry name" value="SAF_AFP_Neu5Ac"/>
</dbReference>
<dbReference type="InterPro" id="IPR051690">
    <property type="entry name" value="PseI-like"/>
</dbReference>
<evidence type="ECO:0000313" key="3">
    <source>
        <dbReference type="Proteomes" id="UP000198771"/>
    </source>
</evidence>
<dbReference type="InterPro" id="IPR057736">
    <property type="entry name" value="SAF_PseI/NeuA/NeuB"/>
</dbReference>
<protein>
    <submittedName>
        <fullName evidence="2">N-acetylneuraminate synthase</fullName>
    </submittedName>
</protein>
<dbReference type="STRING" id="617002.SAMN05660653_02382"/>
<dbReference type="Gene3D" id="3.90.1210.10">
    <property type="entry name" value="Antifreeze-like/N-acetylneuraminic acid synthase C-terminal domain"/>
    <property type="match status" value="1"/>
</dbReference>
<dbReference type="OrthoDB" id="9781701at2"/>
<dbReference type="SMART" id="SM00858">
    <property type="entry name" value="SAF"/>
    <property type="match status" value="1"/>
</dbReference>
<dbReference type="InterPro" id="IPR013132">
    <property type="entry name" value="PseI/NeuA/B-like_N"/>
</dbReference>
<reference evidence="2 3" key="1">
    <citation type="submission" date="2016-10" db="EMBL/GenBank/DDBJ databases">
        <authorList>
            <person name="de Groot N.N."/>
        </authorList>
    </citation>
    <scope>NUCLEOTIDE SEQUENCE [LARGE SCALE GENOMIC DNA]</scope>
    <source>
        <strain evidence="2 3">ASO4-2</strain>
    </source>
</reference>
<dbReference type="InterPro" id="IPR036732">
    <property type="entry name" value="AFP_Neu5c_C_sf"/>
</dbReference>
<dbReference type="SUPFAM" id="SSF51269">
    <property type="entry name" value="AFP III-like domain"/>
    <property type="match status" value="1"/>
</dbReference>
<name>A0A1G6DV11_9BACT</name>
<dbReference type="PROSITE" id="PS50844">
    <property type="entry name" value="AFP_LIKE"/>
    <property type="match status" value="1"/>
</dbReference>
<dbReference type="GO" id="GO:0016051">
    <property type="term" value="P:carbohydrate biosynthetic process"/>
    <property type="evidence" value="ECO:0007669"/>
    <property type="project" value="InterPro"/>
</dbReference>
<dbReference type="Pfam" id="PF03102">
    <property type="entry name" value="NeuB"/>
    <property type="match status" value="1"/>
</dbReference>
<evidence type="ECO:0000313" key="2">
    <source>
        <dbReference type="EMBL" id="SDB48961.1"/>
    </source>
</evidence>
<evidence type="ECO:0000259" key="1">
    <source>
        <dbReference type="PROSITE" id="PS50844"/>
    </source>
</evidence>
<dbReference type="PANTHER" id="PTHR42966:SF1">
    <property type="entry name" value="SIALIC ACID SYNTHASE"/>
    <property type="match status" value="1"/>
</dbReference>
<keyword evidence="3" id="KW-1185">Reference proteome</keyword>
<organism evidence="2 3">
    <name type="scientific">Desulfonatronum thiosulfatophilum</name>
    <dbReference type="NCBI Taxonomy" id="617002"/>
    <lineage>
        <taxon>Bacteria</taxon>
        <taxon>Pseudomonadati</taxon>
        <taxon>Thermodesulfobacteriota</taxon>
        <taxon>Desulfovibrionia</taxon>
        <taxon>Desulfovibrionales</taxon>
        <taxon>Desulfonatronaceae</taxon>
        <taxon>Desulfonatronum</taxon>
    </lineage>
</organism>
<accession>A0A1G6DV11</accession>
<dbReference type="PANTHER" id="PTHR42966">
    <property type="entry name" value="N-ACETYLNEURAMINATE SYNTHASE"/>
    <property type="match status" value="1"/>
</dbReference>
<dbReference type="AlphaFoldDB" id="A0A1G6DV11"/>
<gene>
    <name evidence="2" type="ORF">SAMN05660653_02382</name>
</gene>
<dbReference type="EMBL" id="FMXO01000014">
    <property type="protein sequence ID" value="SDB48961.1"/>
    <property type="molecule type" value="Genomic_DNA"/>
</dbReference>
<dbReference type="Gene3D" id="3.20.20.70">
    <property type="entry name" value="Aldolase class I"/>
    <property type="match status" value="1"/>
</dbReference>
<dbReference type="InterPro" id="IPR013974">
    <property type="entry name" value="SAF"/>
</dbReference>
<sequence>MDSGHNIKPIQIENRLIGPGHPVFIIAEIGVNHNGDKVLAKRTIEAAARAGADCVKFQTWRTEEFMADRDLEYEYVSGGGLVKEKMYDMFKRLELPLQWHQELFDHARNLGLVPLTSVADPLSTDAALEAGVKALKLASEDLINLPLLEYVAAKDVPLILSTGMADEIEIKDALEIMKHYHALSRTIFLHCVSLYPTKDGEANLLRMQAIQEVTGCIPGYSDHTIGPEACLGAVALGACVLEKHFTLDKGLPGPDHAMSADPKELMRLVSMIRRIDNMLGQKILQLSEREAEVRNTFRRSIVAARDLLAGERLKAEDLSLKRPGYGMQPRNLSNIIGKKIMCNIKKNERIVLNFFDDEYGE</sequence>
<dbReference type="InterPro" id="IPR013785">
    <property type="entry name" value="Aldolase_TIM"/>
</dbReference>
<dbReference type="SUPFAM" id="SSF51569">
    <property type="entry name" value="Aldolase"/>
    <property type="match status" value="1"/>
</dbReference>
<dbReference type="CDD" id="cd11615">
    <property type="entry name" value="SAF_NeuB_like"/>
    <property type="match status" value="1"/>
</dbReference>
<dbReference type="Pfam" id="PF08666">
    <property type="entry name" value="SAF"/>
    <property type="match status" value="1"/>
</dbReference>
<proteinExistence type="predicted"/>
<dbReference type="GO" id="GO:0047444">
    <property type="term" value="F:N-acylneuraminate-9-phosphate synthase activity"/>
    <property type="evidence" value="ECO:0007669"/>
    <property type="project" value="TreeGrafter"/>
</dbReference>
<feature type="domain" description="AFP-like" evidence="1">
    <location>
        <begin position="300"/>
        <end position="358"/>
    </location>
</feature>